<sequence>MRHRRIGARASWTSMKGEQQQQQSEVTVDFYKKLVAVGDGGCGKTSLLSAYVTGVFPEHMRATVFDTVITEVTVGKKKVRLSLCDTAGQETYDVLRTRSYADTDVVVILFSIDAPESLDNVEARWSPEVKHFSPKVPVLLVGNKKDLRNDPDTIEVLRERRQSPVSYQEGLAVAKKIKAKGYLECSAKEGTGVTEVIQKACRLAIGRYIGHTEQSSEGTVGFLEGPAIIKFLLAL</sequence>
<dbReference type="EMBL" id="CM023479">
    <property type="protein sequence ID" value="KAH7974571.1"/>
    <property type="molecule type" value="Genomic_DNA"/>
</dbReference>
<keyword evidence="2" id="KW-1185">Reference proteome</keyword>
<gene>
    <name evidence="1" type="ORF">HPB49_017010</name>
</gene>
<comment type="caution">
    <text evidence="1">The sequence shown here is derived from an EMBL/GenBank/DDBJ whole genome shotgun (WGS) entry which is preliminary data.</text>
</comment>
<proteinExistence type="predicted"/>
<reference evidence="1" key="1">
    <citation type="submission" date="2020-05" db="EMBL/GenBank/DDBJ databases">
        <title>Large-scale comparative analyses of tick genomes elucidate their genetic diversity and vector capacities.</title>
        <authorList>
            <person name="Jia N."/>
            <person name="Wang J."/>
            <person name="Shi W."/>
            <person name="Du L."/>
            <person name="Sun Y."/>
            <person name="Zhan W."/>
            <person name="Jiang J."/>
            <person name="Wang Q."/>
            <person name="Zhang B."/>
            <person name="Ji P."/>
            <person name="Sakyi L.B."/>
            <person name="Cui X."/>
            <person name="Yuan T."/>
            <person name="Jiang B."/>
            <person name="Yang W."/>
            <person name="Lam T.T.-Y."/>
            <person name="Chang Q."/>
            <person name="Ding S."/>
            <person name="Wang X."/>
            <person name="Zhu J."/>
            <person name="Ruan X."/>
            <person name="Zhao L."/>
            <person name="Wei J."/>
            <person name="Que T."/>
            <person name="Du C."/>
            <person name="Cheng J."/>
            <person name="Dai P."/>
            <person name="Han X."/>
            <person name="Huang E."/>
            <person name="Gao Y."/>
            <person name="Liu J."/>
            <person name="Shao H."/>
            <person name="Ye R."/>
            <person name="Li L."/>
            <person name="Wei W."/>
            <person name="Wang X."/>
            <person name="Wang C."/>
            <person name="Yang T."/>
            <person name="Huo Q."/>
            <person name="Li W."/>
            <person name="Guo W."/>
            <person name="Chen H."/>
            <person name="Zhou L."/>
            <person name="Ni X."/>
            <person name="Tian J."/>
            <person name="Zhou Y."/>
            <person name="Sheng Y."/>
            <person name="Liu T."/>
            <person name="Pan Y."/>
            <person name="Xia L."/>
            <person name="Li J."/>
            <person name="Zhao F."/>
            <person name="Cao W."/>
        </authorList>
    </citation>
    <scope>NUCLEOTIDE SEQUENCE</scope>
    <source>
        <strain evidence="1">Dsil-2018</strain>
    </source>
</reference>
<name>A0ACB8DQE6_DERSI</name>
<dbReference type="Proteomes" id="UP000821865">
    <property type="component" value="Chromosome 10"/>
</dbReference>
<accession>A0ACB8DQE6</accession>
<organism evidence="1 2">
    <name type="scientific">Dermacentor silvarum</name>
    <name type="common">Tick</name>
    <dbReference type="NCBI Taxonomy" id="543639"/>
    <lineage>
        <taxon>Eukaryota</taxon>
        <taxon>Metazoa</taxon>
        <taxon>Ecdysozoa</taxon>
        <taxon>Arthropoda</taxon>
        <taxon>Chelicerata</taxon>
        <taxon>Arachnida</taxon>
        <taxon>Acari</taxon>
        <taxon>Parasitiformes</taxon>
        <taxon>Ixodida</taxon>
        <taxon>Ixodoidea</taxon>
        <taxon>Ixodidae</taxon>
        <taxon>Rhipicephalinae</taxon>
        <taxon>Dermacentor</taxon>
    </lineage>
</organism>
<protein>
    <submittedName>
        <fullName evidence="1">Uncharacterized protein</fullName>
    </submittedName>
</protein>
<evidence type="ECO:0000313" key="1">
    <source>
        <dbReference type="EMBL" id="KAH7974571.1"/>
    </source>
</evidence>
<evidence type="ECO:0000313" key="2">
    <source>
        <dbReference type="Proteomes" id="UP000821865"/>
    </source>
</evidence>